<keyword evidence="1" id="KW-0805">Transcription regulation</keyword>
<dbReference type="PROSITE" id="PS00041">
    <property type="entry name" value="HTH_ARAC_FAMILY_1"/>
    <property type="match status" value="1"/>
</dbReference>
<organism evidence="5 6">
    <name type="scientific">Cedecea neteri</name>
    <dbReference type="NCBI Taxonomy" id="158822"/>
    <lineage>
        <taxon>Bacteria</taxon>
        <taxon>Pseudomonadati</taxon>
        <taxon>Pseudomonadota</taxon>
        <taxon>Gammaproteobacteria</taxon>
        <taxon>Enterobacterales</taxon>
        <taxon>Enterobacteriaceae</taxon>
        <taxon>Cedecea</taxon>
    </lineage>
</organism>
<evidence type="ECO:0000313" key="5">
    <source>
        <dbReference type="EMBL" id="AIR60472.1"/>
    </source>
</evidence>
<dbReference type="EMBL" id="CP009458">
    <property type="protein sequence ID" value="AIR60472.1"/>
    <property type="molecule type" value="Genomic_DNA"/>
</dbReference>
<dbReference type="Gene3D" id="3.40.50.880">
    <property type="match status" value="1"/>
</dbReference>
<reference evidence="5 6" key="1">
    <citation type="submission" date="2014-09" db="EMBL/GenBank/DDBJ databases">
        <authorList>
            <person name="Chan K.-G."/>
        </authorList>
    </citation>
    <scope>NUCLEOTIDE SEQUENCE [LARGE SCALE GENOMIC DNA]</scope>
    <source>
        <strain evidence="5 6">M006</strain>
    </source>
</reference>
<dbReference type="SUPFAM" id="SSF52317">
    <property type="entry name" value="Class I glutamine amidotransferase-like"/>
    <property type="match status" value="1"/>
</dbReference>
<dbReference type="AlphaFoldDB" id="A0AAN0VSQ9"/>
<dbReference type="CDD" id="cd03137">
    <property type="entry name" value="GATase1_AraC_1"/>
    <property type="match status" value="1"/>
</dbReference>
<keyword evidence="3" id="KW-0804">Transcription</keyword>
<dbReference type="PANTHER" id="PTHR43130:SF3">
    <property type="entry name" value="HTH-TYPE TRANSCRIPTIONAL REGULATOR RV1931C"/>
    <property type="match status" value="1"/>
</dbReference>
<dbReference type="InterPro" id="IPR018062">
    <property type="entry name" value="HTH_AraC-typ_CS"/>
</dbReference>
<evidence type="ECO:0000313" key="6">
    <source>
        <dbReference type="Proteomes" id="UP000029516"/>
    </source>
</evidence>
<dbReference type="SUPFAM" id="SSF46689">
    <property type="entry name" value="Homeodomain-like"/>
    <property type="match status" value="2"/>
</dbReference>
<name>A0AAN0VSQ9_9ENTR</name>
<dbReference type="InterPro" id="IPR052158">
    <property type="entry name" value="INH-QAR"/>
</dbReference>
<evidence type="ECO:0000256" key="3">
    <source>
        <dbReference type="ARBA" id="ARBA00023163"/>
    </source>
</evidence>
<dbReference type="InterPro" id="IPR018060">
    <property type="entry name" value="HTH_AraC"/>
</dbReference>
<evidence type="ECO:0000259" key="4">
    <source>
        <dbReference type="PROSITE" id="PS01124"/>
    </source>
</evidence>
<evidence type="ECO:0000256" key="1">
    <source>
        <dbReference type="ARBA" id="ARBA00023015"/>
    </source>
</evidence>
<dbReference type="Pfam" id="PF12833">
    <property type="entry name" value="HTH_18"/>
    <property type="match status" value="1"/>
</dbReference>
<dbReference type="PANTHER" id="PTHR43130">
    <property type="entry name" value="ARAC-FAMILY TRANSCRIPTIONAL REGULATOR"/>
    <property type="match status" value="1"/>
</dbReference>
<dbReference type="GO" id="GO:0043565">
    <property type="term" value="F:sequence-specific DNA binding"/>
    <property type="evidence" value="ECO:0007669"/>
    <property type="project" value="InterPro"/>
</dbReference>
<dbReference type="InterPro" id="IPR009057">
    <property type="entry name" value="Homeodomain-like_sf"/>
</dbReference>
<dbReference type="Pfam" id="PF01965">
    <property type="entry name" value="DJ-1_PfpI"/>
    <property type="match status" value="1"/>
</dbReference>
<dbReference type="SMART" id="SM00342">
    <property type="entry name" value="HTH_ARAC"/>
    <property type="match status" value="1"/>
</dbReference>
<accession>A0AAN0VSQ9</accession>
<keyword evidence="2" id="KW-0238">DNA-binding</keyword>
<dbReference type="PROSITE" id="PS01124">
    <property type="entry name" value="HTH_ARAC_FAMILY_2"/>
    <property type="match status" value="1"/>
</dbReference>
<dbReference type="InterPro" id="IPR029062">
    <property type="entry name" value="Class_I_gatase-like"/>
</dbReference>
<dbReference type="KEGG" id="cem:LH23_07330"/>
<dbReference type="InterPro" id="IPR002818">
    <property type="entry name" value="DJ-1/PfpI"/>
</dbReference>
<evidence type="ECO:0000256" key="2">
    <source>
        <dbReference type="ARBA" id="ARBA00023125"/>
    </source>
</evidence>
<feature type="domain" description="HTH araC/xylS-type" evidence="4">
    <location>
        <begin position="221"/>
        <end position="319"/>
    </location>
</feature>
<dbReference type="Proteomes" id="UP000029516">
    <property type="component" value="Chromosome"/>
</dbReference>
<protein>
    <submittedName>
        <fullName evidence="5">AraC family transcriptional regulator</fullName>
    </submittedName>
</protein>
<dbReference type="Gene3D" id="1.10.10.60">
    <property type="entry name" value="Homeodomain-like"/>
    <property type="match status" value="1"/>
</dbReference>
<sequence>MVGGRMSAIKIGIVVFPDIIPFHLSVPCAVFEKAVDEAGLPYYELAVCATQPGPLKTNAGFTITAEHSLVALDEMDMVIVPSWSDPAVAPPAELQAALKSAHTRGAKVVGLCMGAFVLAACGLLDGRPATTHWNWMQAFSQLYPLVALDRNVLYVDEGDVVTSAGTAASIDCCLHLVRQQCGAEVANHVARLLVVPPQRQGGQAQFIEQPVYNTHGGDRFMQTLGWATQNLQEAISVDVLTSRACMSRRTFTRRFQQTTGTTVTQWLLNQRLALAQRFLEKTDQPVEQVAMASGFSSALSLRRHFQQQFKTSPSLYRKAFQIKGK</sequence>
<proteinExistence type="predicted"/>
<dbReference type="GO" id="GO:0003700">
    <property type="term" value="F:DNA-binding transcription factor activity"/>
    <property type="evidence" value="ECO:0007669"/>
    <property type="project" value="InterPro"/>
</dbReference>
<gene>
    <name evidence="5" type="ORF">LH23_07330</name>
</gene>